<dbReference type="Proteomes" id="UP000604825">
    <property type="component" value="Unassembled WGS sequence"/>
</dbReference>
<dbReference type="EMBL" id="CAJGYO010000013">
    <property type="protein sequence ID" value="CAD6265684.1"/>
    <property type="molecule type" value="Genomic_DNA"/>
</dbReference>
<sequence>MPVGGQPNTGRTPEAAYPLPCVQRTEEQVAEDHKLALYTHHTYDEINRVGGIASVLDGACHPVEAEKATGASCMRYTSHRQGPLRSSWTPHHSYRDPMRTTQAPTKETAATAAMVAVVDADVAEEPLVGVEPDGAVEMLLCRIEPPGRCMTLAEPTHSGSRSAPSTAASVHFERERRQTGPGGRCHRKRPGHTAHAQGRGHGSRHKAQRRELVQQLPWQEDSRDYSSIYYVHREPGPAHLPLPAGETPAAKRQILRDLVFSLSKRPSFVLHTCPAQQSQRNLEPHTLVTVNNAVTYNPSVQIVQQQEPHESKVSATDTNASIRIWIGERREEKVVSPSLPTRRSTHAAEAAPGSVERFPIGPKEDHASGVSSQRRRGGLMRDSDDNSP</sequence>
<evidence type="ECO:0000256" key="1">
    <source>
        <dbReference type="SAM" id="MobiDB-lite"/>
    </source>
</evidence>
<proteinExistence type="predicted"/>
<feature type="region of interest" description="Disordered" evidence="1">
    <location>
        <begin position="80"/>
        <end position="102"/>
    </location>
</feature>
<gene>
    <name evidence="2" type="ORF">NCGR_LOCUS48989</name>
</gene>
<reference evidence="2" key="1">
    <citation type="submission" date="2020-10" db="EMBL/GenBank/DDBJ databases">
        <authorList>
            <person name="Han B."/>
            <person name="Lu T."/>
            <person name="Zhao Q."/>
            <person name="Huang X."/>
            <person name="Zhao Y."/>
        </authorList>
    </citation>
    <scope>NUCLEOTIDE SEQUENCE</scope>
</reference>
<comment type="caution">
    <text evidence="2">The sequence shown here is derived from an EMBL/GenBank/DDBJ whole genome shotgun (WGS) entry which is preliminary data.</text>
</comment>
<organism evidence="2 3">
    <name type="scientific">Miscanthus lutarioriparius</name>
    <dbReference type="NCBI Taxonomy" id="422564"/>
    <lineage>
        <taxon>Eukaryota</taxon>
        <taxon>Viridiplantae</taxon>
        <taxon>Streptophyta</taxon>
        <taxon>Embryophyta</taxon>
        <taxon>Tracheophyta</taxon>
        <taxon>Spermatophyta</taxon>
        <taxon>Magnoliopsida</taxon>
        <taxon>Liliopsida</taxon>
        <taxon>Poales</taxon>
        <taxon>Poaceae</taxon>
        <taxon>PACMAD clade</taxon>
        <taxon>Panicoideae</taxon>
        <taxon>Andropogonodae</taxon>
        <taxon>Andropogoneae</taxon>
        <taxon>Saccharinae</taxon>
        <taxon>Miscanthus</taxon>
    </lineage>
</organism>
<evidence type="ECO:0000313" key="3">
    <source>
        <dbReference type="Proteomes" id="UP000604825"/>
    </source>
</evidence>
<evidence type="ECO:0000313" key="2">
    <source>
        <dbReference type="EMBL" id="CAD6265684.1"/>
    </source>
</evidence>
<feature type="compositionally biased region" description="Basic and acidic residues" evidence="1">
    <location>
        <begin position="379"/>
        <end position="388"/>
    </location>
</feature>
<dbReference type="AlphaFoldDB" id="A0A811R6P6"/>
<feature type="region of interest" description="Disordered" evidence="1">
    <location>
        <begin position="333"/>
        <end position="388"/>
    </location>
</feature>
<feature type="region of interest" description="Disordered" evidence="1">
    <location>
        <begin position="152"/>
        <end position="209"/>
    </location>
</feature>
<feature type="compositionally biased region" description="Polar residues" evidence="1">
    <location>
        <begin position="157"/>
        <end position="168"/>
    </location>
</feature>
<accession>A0A811R6P6</accession>
<keyword evidence="3" id="KW-1185">Reference proteome</keyword>
<protein>
    <submittedName>
        <fullName evidence="2">Uncharacterized protein</fullName>
    </submittedName>
</protein>
<name>A0A811R6P6_9POAL</name>